<dbReference type="EMBL" id="BMPI01000107">
    <property type="protein sequence ID" value="GGM86469.1"/>
    <property type="molecule type" value="Genomic_DNA"/>
</dbReference>
<dbReference type="AlphaFoldDB" id="A0A917UFW7"/>
<protein>
    <submittedName>
        <fullName evidence="2">Uncharacterized protein</fullName>
    </submittedName>
</protein>
<evidence type="ECO:0000313" key="2">
    <source>
        <dbReference type="EMBL" id="GGM86469.1"/>
    </source>
</evidence>
<evidence type="ECO:0000256" key="1">
    <source>
        <dbReference type="SAM" id="MobiDB-lite"/>
    </source>
</evidence>
<dbReference type="Proteomes" id="UP000642070">
    <property type="component" value="Unassembled WGS sequence"/>
</dbReference>
<feature type="compositionally biased region" description="Low complexity" evidence="1">
    <location>
        <begin position="24"/>
        <end position="47"/>
    </location>
</feature>
<sequence>MTYANGMYPPRHIMTTWISRARAIGRSRATATPAGMSSTPGSSSHGSRSVHDFARLKVPEEGSRRLPLPDRPNSCHHSAQVRLTCPGPERNSLFSRANTG</sequence>
<keyword evidence="3" id="KW-1185">Reference proteome</keyword>
<feature type="compositionally biased region" description="Basic and acidic residues" evidence="1">
    <location>
        <begin position="49"/>
        <end position="68"/>
    </location>
</feature>
<evidence type="ECO:0000313" key="3">
    <source>
        <dbReference type="Proteomes" id="UP000642070"/>
    </source>
</evidence>
<accession>A0A917UFW7</accession>
<reference evidence="2" key="2">
    <citation type="submission" date="2020-09" db="EMBL/GenBank/DDBJ databases">
        <authorList>
            <person name="Sun Q."/>
            <person name="Ohkuma M."/>
        </authorList>
    </citation>
    <scope>NUCLEOTIDE SEQUENCE</scope>
    <source>
        <strain evidence="2">JCM 19831</strain>
    </source>
</reference>
<comment type="caution">
    <text evidence="2">The sequence shown here is derived from an EMBL/GenBank/DDBJ whole genome shotgun (WGS) entry which is preliminary data.</text>
</comment>
<proteinExistence type="predicted"/>
<feature type="region of interest" description="Disordered" evidence="1">
    <location>
        <begin position="24"/>
        <end position="100"/>
    </location>
</feature>
<organism evidence="2 3">
    <name type="scientific">Dactylosporangium sucinum</name>
    <dbReference type="NCBI Taxonomy" id="1424081"/>
    <lineage>
        <taxon>Bacteria</taxon>
        <taxon>Bacillati</taxon>
        <taxon>Actinomycetota</taxon>
        <taxon>Actinomycetes</taxon>
        <taxon>Micromonosporales</taxon>
        <taxon>Micromonosporaceae</taxon>
        <taxon>Dactylosporangium</taxon>
    </lineage>
</organism>
<gene>
    <name evidence="2" type="ORF">GCM10007977_105460</name>
</gene>
<reference evidence="2" key="1">
    <citation type="journal article" date="2014" name="Int. J. Syst. Evol. Microbiol.">
        <title>Complete genome sequence of Corynebacterium casei LMG S-19264T (=DSM 44701T), isolated from a smear-ripened cheese.</title>
        <authorList>
            <consortium name="US DOE Joint Genome Institute (JGI-PGF)"/>
            <person name="Walter F."/>
            <person name="Albersmeier A."/>
            <person name="Kalinowski J."/>
            <person name="Ruckert C."/>
        </authorList>
    </citation>
    <scope>NUCLEOTIDE SEQUENCE</scope>
    <source>
        <strain evidence="2">JCM 19831</strain>
    </source>
</reference>
<name>A0A917UFW7_9ACTN</name>